<evidence type="ECO:0000256" key="1">
    <source>
        <dbReference type="SAM" id="MobiDB-lite"/>
    </source>
</evidence>
<dbReference type="Proteomes" id="UP001054854">
    <property type="component" value="Unassembled WGS sequence"/>
</dbReference>
<keyword evidence="3" id="KW-1185">Reference proteome</keyword>
<proteinExistence type="predicted"/>
<organism evidence="2 3">
    <name type="scientific">Streptomyces hygroscopicus</name>
    <dbReference type="NCBI Taxonomy" id="1912"/>
    <lineage>
        <taxon>Bacteria</taxon>
        <taxon>Bacillati</taxon>
        <taxon>Actinomycetota</taxon>
        <taxon>Actinomycetes</taxon>
        <taxon>Kitasatosporales</taxon>
        <taxon>Streptomycetaceae</taxon>
        <taxon>Streptomyces</taxon>
        <taxon>Streptomyces violaceusniger group</taxon>
    </lineage>
</organism>
<name>A0ABQ3TZW0_STRHY</name>
<gene>
    <name evidence="2" type="ORF">TPA0910_33490</name>
</gene>
<comment type="caution">
    <text evidence="2">The sequence shown here is derived from an EMBL/GenBank/DDBJ whole genome shotgun (WGS) entry which is preliminary data.</text>
</comment>
<feature type="compositionally biased region" description="Polar residues" evidence="1">
    <location>
        <begin position="67"/>
        <end position="78"/>
    </location>
</feature>
<reference evidence="2" key="1">
    <citation type="submission" date="2024-05" db="EMBL/GenBank/DDBJ databases">
        <title>Whole genome shotgun sequence of Streptomyces hygroscopicus NBRC 113678.</title>
        <authorList>
            <person name="Komaki H."/>
            <person name="Tamura T."/>
        </authorList>
    </citation>
    <scope>NUCLEOTIDE SEQUENCE</scope>
    <source>
        <strain evidence="2">N11-34</strain>
    </source>
</reference>
<accession>A0ABQ3TZW0</accession>
<evidence type="ECO:0000313" key="3">
    <source>
        <dbReference type="Proteomes" id="UP001054854"/>
    </source>
</evidence>
<feature type="region of interest" description="Disordered" evidence="1">
    <location>
        <begin position="1"/>
        <end position="90"/>
    </location>
</feature>
<sequence>MLQIKRFLGGYPGGVPTPAVRLTPGHPPTEAATGTHTNAPDTRQRRRTPHPPPPLLNRAEGAKRNPHPTTGRTASRPVTRSPAAGRNRPA</sequence>
<dbReference type="EMBL" id="BNEK01000003">
    <property type="protein sequence ID" value="GHJ28916.1"/>
    <property type="molecule type" value="Genomic_DNA"/>
</dbReference>
<protein>
    <submittedName>
        <fullName evidence="2">Uncharacterized protein</fullName>
    </submittedName>
</protein>
<evidence type="ECO:0000313" key="2">
    <source>
        <dbReference type="EMBL" id="GHJ28916.1"/>
    </source>
</evidence>